<proteinExistence type="predicted"/>
<dbReference type="EMBL" id="BK014884">
    <property type="protein sequence ID" value="DAD80586.1"/>
    <property type="molecule type" value="Genomic_DNA"/>
</dbReference>
<organism evidence="1">
    <name type="scientific">Siphoviridae sp. ctYh54</name>
    <dbReference type="NCBI Taxonomy" id="2826379"/>
    <lineage>
        <taxon>Viruses</taxon>
        <taxon>Duplodnaviria</taxon>
        <taxon>Heunggongvirae</taxon>
        <taxon>Uroviricota</taxon>
        <taxon>Caudoviricetes</taxon>
    </lineage>
</organism>
<evidence type="ECO:0000313" key="1">
    <source>
        <dbReference type="EMBL" id="DAD80586.1"/>
    </source>
</evidence>
<reference evidence="1" key="1">
    <citation type="journal article" date="2021" name="Proc. Natl. Acad. Sci. U.S.A.">
        <title>A Catalog of Tens of Thousands of Viruses from Human Metagenomes Reveals Hidden Associations with Chronic Diseases.</title>
        <authorList>
            <person name="Tisza M.J."/>
            <person name="Buck C.B."/>
        </authorList>
    </citation>
    <scope>NUCLEOTIDE SEQUENCE</scope>
    <source>
        <strain evidence="1">CtYh54</strain>
    </source>
</reference>
<sequence length="98" mass="11394">MQNFNVNDIMGMMQQFGMNGGMQRYMQAFQQMQSQGMPQDMFQAYQQFRKNLGMQGDISPEQFKTMQNQMNNMPQEQLNQVKSMVNQGTPNKTFNGGF</sequence>
<name>A0A8S5MED0_9CAUD</name>
<accession>A0A8S5MED0</accession>
<protein>
    <submittedName>
        <fullName evidence="1">Uncharacterized protein</fullName>
    </submittedName>
</protein>